<dbReference type="Proteomes" id="UP001234202">
    <property type="component" value="Unassembled WGS sequence"/>
</dbReference>
<protein>
    <submittedName>
        <fullName evidence="1">Uncharacterized protein</fullName>
    </submittedName>
</protein>
<accession>A0ACC2XLA0</accession>
<reference evidence="1" key="1">
    <citation type="submission" date="2023-04" db="EMBL/GenBank/DDBJ databases">
        <title>Draft Genome sequencing of Naganishia species isolated from polar environments using Oxford Nanopore Technology.</title>
        <authorList>
            <person name="Leo P."/>
            <person name="Venkateswaran K."/>
        </authorList>
    </citation>
    <scope>NUCLEOTIDE SEQUENCE</scope>
    <source>
        <strain evidence="1">DBVPG 5303</strain>
    </source>
</reference>
<organism evidence="1 2">
    <name type="scientific">Naganishia onofrii</name>
    <dbReference type="NCBI Taxonomy" id="1851511"/>
    <lineage>
        <taxon>Eukaryota</taxon>
        <taxon>Fungi</taxon>
        <taxon>Dikarya</taxon>
        <taxon>Basidiomycota</taxon>
        <taxon>Agaricomycotina</taxon>
        <taxon>Tremellomycetes</taxon>
        <taxon>Filobasidiales</taxon>
        <taxon>Filobasidiaceae</taxon>
        <taxon>Naganishia</taxon>
    </lineage>
</organism>
<proteinExistence type="predicted"/>
<name>A0ACC2XLA0_9TREE</name>
<comment type="caution">
    <text evidence="1">The sequence shown here is derived from an EMBL/GenBank/DDBJ whole genome shotgun (WGS) entry which is preliminary data.</text>
</comment>
<sequence length="306" mass="33906">MQSIARTGLRTPAARQARQSATRHSSIRQASSTTQYTTSSRNFKLTPTTAVLCFVPVLTGVLGLWQLQRLKWKLNLIEEVDTAMAKDPMILPNEINTNALPDFQFRRVLLKGRFLDPPILIGPRVYEGTPGANLIQPFQRTSDDPTSHPTTVLVNRGFITSTRAAAIRQGRETPKPPLGHREGDEIVIEGMLKIPEGKGTFTPDNKAESNEWYWSDVEAMAQQAGGENKHVQAVVVDEIFDGKQIPGMLMAQGIPVGRPPVVELRNMHATYAATWLSLSAFTSFMLARLIMKGRPSQAKNPRLRGL</sequence>
<evidence type="ECO:0000313" key="2">
    <source>
        <dbReference type="Proteomes" id="UP001234202"/>
    </source>
</evidence>
<evidence type="ECO:0000313" key="1">
    <source>
        <dbReference type="EMBL" id="KAJ9124747.1"/>
    </source>
</evidence>
<keyword evidence="2" id="KW-1185">Reference proteome</keyword>
<gene>
    <name evidence="1" type="ORF">QFC24_003115</name>
</gene>
<dbReference type="EMBL" id="JASBWV010000009">
    <property type="protein sequence ID" value="KAJ9124747.1"/>
    <property type="molecule type" value="Genomic_DNA"/>
</dbReference>